<keyword evidence="2" id="KW-0862">Zinc</keyword>
<dbReference type="GO" id="GO:0005634">
    <property type="term" value="C:nucleus"/>
    <property type="evidence" value="ECO:0007669"/>
    <property type="project" value="TreeGrafter"/>
</dbReference>
<feature type="region of interest" description="Disordered" evidence="7">
    <location>
        <begin position="806"/>
        <end position="829"/>
    </location>
</feature>
<dbReference type="Proteomes" id="UP000070501">
    <property type="component" value="Unassembled WGS sequence"/>
</dbReference>
<keyword evidence="3" id="KW-0805">Transcription regulation</keyword>
<keyword evidence="6" id="KW-0539">Nucleus</keyword>
<dbReference type="SUPFAM" id="SSF57701">
    <property type="entry name" value="Zn2/Cys6 DNA-binding domain"/>
    <property type="match status" value="1"/>
</dbReference>
<dbReference type="CDD" id="cd12148">
    <property type="entry name" value="fungal_TF_MHR"/>
    <property type="match status" value="1"/>
</dbReference>
<dbReference type="PANTHER" id="PTHR31944:SF130">
    <property type="entry name" value="ZN(II)2CYS6 TRANSCRIPTION FACTO (EUROFUNG)"/>
    <property type="match status" value="1"/>
</dbReference>
<keyword evidence="10" id="KW-1185">Reference proteome</keyword>
<evidence type="ECO:0000313" key="10">
    <source>
        <dbReference type="Proteomes" id="UP000070501"/>
    </source>
</evidence>
<proteinExistence type="predicted"/>
<feature type="compositionally biased region" description="Basic and acidic residues" evidence="7">
    <location>
        <begin position="99"/>
        <end position="114"/>
    </location>
</feature>
<dbReference type="GO" id="GO:0008270">
    <property type="term" value="F:zinc ion binding"/>
    <property type="evidence" value="ECO:0007669"/>
    <property type="project" value="InterPro"/>
</dbReference>
<evidence type="ECO:0000256" key="5">
    <source>
        <dbReference type="ARBA" id="ARBA00023163"/>
    </source>
</evidence>
<dbReference type="AlphaFoldDB" id="A0A136IQ28"/>
<dbReference type="CDD" id="cd00067">
    <property type="entry name" value="GAL4"/>
    <property type="match status" value="1"/>
</dbReference>
<keyword evidence="4" id="KW-0238">DNA-binding</keyword>
<dbReference type="Pfam" id="PF00172">
    <property type="entry name" value="Zn_clus"/>
    <property type="match status" value="1"/>
</dbReference>
<evidence type="ECO:0000256" key="3">
    <source>
        <dbReference type="ARBA" id="ARBA00023015"/>
    </source>
</evidence>
<dbReference type="Pfam" id="PF04082">
    <property type="entry name" value="Fungal_trans"/>
    <property type="match status" value="1"/>
</dbReference>
<organism evidence="9 10">
    <name type="scientific">Microdochium bolleyi</name>
    <dbReference type="NCBI Taxonomy" id="196109"/>
    <lineage>
        <taxon>Eukaryota</taxon>
        <taxon>Fungi</taxon>
        <taxon>Dikarya</taxon>
        <taxon>Ascomycota</taxon>
        <taxon>Pezizomycotina</taxon>
        <taxon>Sordariomycetes</taxon>
        <taxon>Xylariomycetidae</taxon>
        <taxon>Xylariales</taxon>
        <taxon>Microdochiaceae</taxon>
        <taxon>Microdochium</taxon>
    </lineage>
</organism>
<gene>
    <name evidence="9" type="ORF">Micbo1qcDRAFT_197939</name>
</gene>
<evidence type="ECO:0000256" key="2">
    <source>
        <dbReference type="ARBA" id="ARBA00022833"/>
    </source>
</evidence>
<evidence type="ECO:0000256" key="1">
    <source>
        <dbReference type="ARBA" id="ARBA00022723"/>
    </source>
</evidence>
<name>A0A136IQ28_9PEZI</name>
<feature type="domain" description="Zn(2)-C6 fungal-type" evidence="8">
    <location>
        <begin position="140"/>
        <end position="171"/>
    </location>
</feature>
<dbReference type="OrthoDB" id="4236860at2759"/>
<dbReference type="EMBL" id="KQ964264">
    <property type="protein sequence ID" value="KXJ86998.1"/>
    <property type="molecule type" value="Genomic_DNA"/>
</dbReference>
<keyword evidence="1" id="KW-0479">Metal-binding</keyword>
<dbReference type="GO" id="GO:0001228">
    <property type="term" value="F:DNA-binding transcription activator activity, RNA polymerase II-specific"/>
    <property type="evidence" value="ECO:0007669"/>
    <property type="project" value="TreeGrafter"/>
</dbReference>
<dbReference type="InterPro" id="IPR036864">
    <property type="entry name" value="Zn2-C6_fun-type_DNA-bd_sf"/>
</dbReference>
<dbReference type="GO" id="GO:0000978">
    <property type="term" value="F:RNA polymerase II cis-regulatory region sequence-specific DNA binding"/>
    <property type="evidence" value="ECO:0007669"/>
    <property type="project" value="TreeGrafter"/>
</dbReference>
<evidence type="ECO:0000256" key="6">
    <source>
        <dbReference type="ARBA" id="ARBA00023242"/>
    </source>
</evidence>
<keyword evidence="5" id="KW-0804">Transcription</keyword>
<dbReference type="InParanoid" id="A0A136IQ28"/>
<dbReference type="PROSITE" id="PS00463">
    <property type="entry name" value="ZN2_CY6_FUNGAL_1"/>
    <property type="match status" value="1"/>
</dbReference>
<protein>
    <recommendedName>
        <fullName evidence="8">Zn(2)-C6 fungal-type domain-containing protein</fullName>
    </recommendedName>
</protein>
<dbReference type="SMART" id="SM00066">
    <property type="entry name" value="GAL4"/>
    <property type="match status" value="1"/>
</dbReference>
<dbReference type="PANTHER" id="PTHR31944">
    <property type="entry name" value="HEME-RESPONSIVE ZINC FINGER TRANSCRIPTION FACTOR HAP1"/>
    <property type="match status" value="1"/>
</dbReference>
<feature type="compositionally biased region" description="Acidic residues" evidence="7">
    <location>
        <begin position="555"/>
        <end position="574"/>
    </location>
</feature>
<evidence type="ECO:0000313" key="9">
    <source>
        <dbReference type="EMBL" id="KXJ86998.1"/>
    </source>
</evidence>
<dbReference type="InterPro" id="IPR051430">
    <property type="entry name" value="Fungal_TF_Env_Response"/>
</dbReference>
<dbReference type="GO" id="GO:0006351">
    <property type="term" value="P:DNA-templated transcription"/>
    <property type="evidence" value="ECO:0007669"/>
    <property type="project" value="InterPro"/>
</dbReference>
<feature type="region of interest" description="Disordered" evidence="7">
    <location>
        <begin position="548"/>
        <end position="574"/>
    </location>
</feature>
<dbReference type="PROSITE" id="PS50048">
    <property type="entry name" value="ZN2_CY6_FUNGAL_2"/>
    <property type="match status" value="1"/>
</dbReference>
<dbReference type="InterPro" id="IPR001138">
    <property type="entry name" value="Zn2Cys6_DnaBD"/>
</dbReference>
<evidence type="ECO:0000256" key="7">
    <source>
        <dbReference type="SAM" id="MobiDB-lite"/>
    </source>
</evidence>
<dbReference type="STRING" id="196109.A0A136IQ28"/>
<reference evidence="10" key="1">
    <citation type="submission" date="2016-02" db="EMBL/GenBank/DDBJ databases">
        <title>Draft genome sequence of Microdochium bolleyi, a fungal endophyte of beachgrass.</title>
        <authorList>
            <consortium name="DOE Joint Genome Institute"/>
            <person name="David A.S."/>
            <person name="May G."/>
            <person name="Haridas S."/>
            <person name="Lim J."/>
            <person name="Wang M."/>
            <person name="Labutti K."/>
            <person name="Lipzen A."/>
            <person name="Barry K."/>
            <person name="Grigoriev I.V."/>
        </authorList>
    </citation>
    <scope>NUCLEOTIDE SEQUENCE [LARGE SCALE GENOMIC DNA]</scope>
    <source>
        <strain evidence="10">J235TASD1</strain>
    </source>
</reference>
<dbReference type="InterPro" id="IPR007219">
    <property type="entry name" value="XnlR_reg_dom"/>
</dbReference>
<feature type="region of interest" description="Disordered" evidence="7">
    <location>
        <begin position="40"/>
        <end position="137"/>
    </location>
</feature>
<dbReference type="Gene3D" id="4.10.240.10">
    <property type="entry name" value="Zn(2)-C6 fungal-type DNA-binding domain"/>
    <property type="match status" value="1"/>
</dbReference>
<accession>A0A136IQ28</accession>
<sequence>MKCDSLQECGLEVYKFIYTSSICHRSKQLRARLATGHPKFNQALRPRSATLFPGSSGAQPPSLRPGTGPALRAPDFFDPQSFRMADPTHNGAAAGDASSNHHDTDAEDHDHHDGDDDDSHVAGSSDAQEPPRKRQRVRLSCLECRRRKLSCSRELPCDRCIKSGTADRCTYEPRPGSVSGPISERASFAPAAPMVSFDLDSRHPNHNPLRRSIDASLLRETARDHDRVRRLELEVAQLKSALAKQHSVEGSTAVASPAMHKDARPEHPPEPVAPIIPDNPDGLEFKFVRGHNFKTRYFGPHNAWDSIIELNGLQKFMRATADQWLRPLNIQKKDRNRRRDDRVRRFMEPDVELETLLPSKDETDSLIAIYLDQFEQIHRIVHVPTFKKQYASFWDPSRTRSAAMTALVLATISVSVCLDMNVSNKFVGVKSGSFQRAVRWVKACDNWYANQSHKHRMLIHYQIACMLYLAKRVNVIKKKRFWSSTGVLIRDGIITGLHQDPGQMTVQISPFYQEMRRRLWATMVEFDVQSSVDQGVPTLMSQVYNDADAPRNIDDDQFDEDTEELPESNPDDEYTLSSYQHLSRHSLPLRLELLRILTMSRQDLDWEQALRYTELLTQEIDALPSWDLDAVPATADDIHKPILAHTLLHMQLKQFFIPLLQPFVKLRSVHSKYQIADFLYYNAARDIVIIHDKLFQRGIRSLNFLREDTMNAAVNLCNVSLRQPKDNTSWIMSNAQETVSLIEKCIAMKEDRILRCGHNDPWGYSSMCAALGLLEAHLGTKPLEQAKASAAERFISLHYRLASHQQSPITNPGLSGTTPGASTSESAGSAQIGTGVGYMGLGKQPVAPYLMQNNGNGVGNMSQASTPFLRDGLPVSTPWLLPSATDASQVLPNPDFSLEGLGTDLIDLWPDWAESTGPFS</sequence>
<evidence type="ECO:0000256" key="4">
    <source>
        <dbReference type="ARBA" id="ARBA00023125"/>
    </source>
</evidence>
<evidence type="ECO:0000259" key="8">
    <source>
        <dbReference type="PROSITE" id="PS50048"/>
    </source>
</evidence>